<comment type="similarity">
    <text evidence="2">Belongs to the TMEM97/sigma-2 receptor family.</text>
</comment>
<dbReference type="GO" id="GO:0005789">
    <property type="term" value="C:endoplasmic reticulum membrane"/>
    <property type="evidence" value="ECO:0007669"/>
    <property type="project" value="UniProtKB-SubCell"/>
</dbReference>
<dbReference type="InterPro" id="IPR016964">
    <property type="entry name" value="Sigma2_recept"/>
</dbReference>
<evidence type="ECO:0000256" key="2">
    <source>
        <dbReference type="ARBA" id="ARBA00009096"/>
    </source>
</evidence>
<evidence type="ECO:0000256" key="5">
    <source>
        <dbReference type="ARBA" id="ARBA00022989"/>
    </source>
</evidence>
<gene>
    <name evidence="9" type="ORF">RND81_08G012900</name>
</gene>
<keyword evidence="5 7" id="KW-1133">Transmembrane helix</keyword>
<dbReference type="InterPro" id="IPR051987">
    <property type="entry name" value="Sigma-2_receptor-like"/>
</dbReference>
<keyword evidence="3 7" id="KW-0812">Transmembrane</keyword>
<keyword evidence="10" id="KW-1185">Reference proteome</keyword>
<feature type="transmembrane region" description="Helical" evidence="7">
    <location>
        <begin position="7"/>
        <end position="26"/>
    </location>
</feature>
<evidence type="ECO:0000313" key="10">
    <source>
        <dbReference type="Proteomes" id="UP001443914"/>
    </source>
</evidence>
<dbReference type="PANTHER" id="PTHR31204:SF1">
    <property type="entry name" value="SIGMA INTRACELLULAR RECEPTOR 2"/>
    <property type="match status" value="1"/>
</dbReference>
<dbReference type="PANTHER" id="PTHR31204">
    <property type="entry name" value="SIGMA INTRACELLULAR RECEPTOR 2"/>
    <property type="match status" value="1"/>
</dbReference>
<proteinExistence type="inferred from homology"/>
<evidence type="ECO:0000313" key="9">
    <source>
        <dbReference type="EMBL" id="KAK9697073.1"/>
    </source>
</evidence>
<protein>
    <recommendedName>
        <fullName evidence="8">EXPERA domain-containing protein</fullName>
    </recommendedName>
</protein>
<dbReference type="PROSITE" id="PS51751">
    <property type="entry name" value="EXPERA"/>
    <property type="match status" value="1"/>
</dbReference>
<feature type="transmembrane region" description="Helical" evidence="7">
    <location>
        <begin position="63"/>
        <end position="85"/>
    </location>
</feature>
<evidence type="ECO:0000256" key="4">
    <source>
        <dbReference type="ARBA" id="ARBA00022824"/>
    </source>
</evidence>
<keyword evidence="4" id="KW-0256">Endoplasmic reticulum</keyword>
<dbReference type="Pfam" id="PF05241">
    <property type="entry name" value="EBP"/>
    <property type="match status" value="1"/>
</dbReference>
<accession>A0AAW1J1N0</accession>
<comment type="caution">
    <text evidence="9">The sequence shown here is derived from an EMBL/GenBank/DDBJ whole genome shotgun (WGS) entry which is preliminary data.</text>
</comment>
<sequence length="169" mass="18777">MSCAVKLLDAVLFFFFLVIAIVTPLFDAQTCLPKEYYPKVLVDLKSWYGNEYGDYLVMEKPSFFVGLVSLELCVLWPLSVVNLYGLISRKSWFGTTCLIYGVSMATSMVAIIAEIIGSNRASDTLKMIYYPFMGLSLLAVLRGLLSSSCETRTVGSGKRPLLAARKKRA</sequence>
<evidence type="ECO:0000256" key="1">
    <source>
        <dbReference type="ARBA" id="ARBA00004477"/>
    </source>
</evidence>
<evidence type="ECO:0000256" key="3">
    <source>
        <dbReference type="ARBA" id="ARBA00022692"/>
    </source>
</evidence>
<dbReference type="PIRSF" id="PIRSF031032">
    <property type="entry name" value="TMP_97_prd"/>
    <property type="match status" value="1"/>
</dbReference>
<dbReference type="InterPro" id="IPR033118">
    <property type="entry name" value="EXPERA"/>
</dbReference>
<feature type="transmembrane region" description="Helical" evidence="7">
    <location>
        <begin position="97"/>
        <end position="116"/>
    </location>
</feature>
<evidence type="ECO:0000256" key="6">
    <source>
        <dbReference type="ARBA" id="ARBA00023136"/>
    </source>
</evidence>
<dbReference type="EMBL" id="JBDFQZ010000008">
    <property type="protein sequence ID" value="KAK9697073.1"/>
    <property type="molecule type" value="Genomic_DNA"/>
</dbReference>
<name>A0AAW1J1N0_SAPOF</name>
<feature type="domain" description="EXPERA" evidence="8">
    <location>
        <begin position="8"/>
        <end position="140"/>
    </location>
</feature>
<organism evidence="9 10">
    <name type="scientific">Saponaria officinalis</name>
    <name type="common">Common soapwort</name>
    <name type="synonym">Lychnis saponaria</name>
    <dbReference type="NCBI Taxonomy" id="3572"/>
    <lineage>
        <taxon>Eukaryota</taxon>
        <taxon>Viridiplantae</taxon>
        <taxon>Streptophyta</taxon>
        <taxon>Embryophyta</taxon>
        <taxon>Tracheophyta</taxon>
        <taxon>Spermatophyta</taxon>
        <taxon>Magnoliopsida</taxon>
        <taxon>eudicotyledons</taxon>
        <taxon>Gunneridae</taxon>
        <taxon>Pentapetalae</taxon>
        <taxon>Caryophyllales</taxon>
        <taxon>Caryophyllaceae</taxon>
        <taxon>Caryophylleae</taxon>
        <taxon>Saponaria</taxon>
    </lineage>
</organism>
<feature type="transmembrane region" description="Helical" evidence="7">
    <location>
        <begin position="128"/>
        <end position="145"/>
    </location>
</feature>
<dbReference type="Proteomes" id="UP001443914">
    <property type="component" value="Unassembled WGS sequence"/>
</dbReference>
<keyword evidence="6 7" id="KW-0472">Membrane</keyword>
<reference evidence="9" key="1">
    <citation type="submission" date="2024-03" db="EMBL/GenBank/DDBJ databases">
        <title>WGS assembly of Saponaria officinalis var. Norfolk2.</title>
        <authorList>
            <person name="Jenkins J."/>
            <person name="Shu S."/>
            <person name="Grimwood J."/>
            <person name="Barry K."/>
            <person name="Goodstein D."/>
            <person name="Schmutz J."/>
            <person name="Leebens-Mack J."/>
            <person name="Osbourn A."/>
        </authorList>
    </citation>
    <scope>NUCLEOTIDE SEQUENCE [LARGE SCALE GENOMIC DNA]</scope>
    <source>
        <strain evidence="9">JIC</strain>
    </source>
</reference>
<evidence type="ECO:0000256" key="7">
    <source>
        <dbReference type="PIRNR" id="PIRNR031032"/>
    </source>
</evidence>
<evidence type="ECO:0000259" key="8">
    <source>
        <dbReference type="PROSITE" id="PS51751"/>
    </source>
</evidence>
<dbReference type="AlphaFoldDB" id="A0AAW1J1N0"/>
<comment type="subcellular location">
    <subcellularLocation>
        <location evidence="1">Endoplasmic reticulum membrane</location>
        <topology evidence="1">Multi-pass membrane protein</topology>
    </subcellularLocation>
</comment>